<organism evidence="1">
    <name type="scientific">Sesamum latifolium</name>
    <dbReference type="NCBI Taxonomy" id="2727402"/>
    <lineage>
        <taxon>Eukaryota</taxon>
        <taxon>Viridiplantae</taxon>
        <taxon>Streptophyta</taxon>
        <taxon>Embryophyta</taxon>
        <taxon>Tracheophyta</taxon>
        <taxon>Spermatophyta</taxon>
        <taxon>Magnoliopsida</taxon>
        <taxon>eudicotyledons</taxon>
        <taxon>Gunneridae</taxon>
        <taxon>Pentapetalae</taxon>
        <taxon>asterids</taxon>
        <taxon>lamiids</taxon>
        <taxon>Lamiales</taxon>
        <taxon>Pedaliaceae</taxon>
        <taxon>Sesamum</taxon>
    </lineage>
</organism>
<dbReference type="AlphaFoldDB" id="A0AAW2SQ85"/>
<accession>A0AAW2SQ85</accession>
<proteinExistence type="predicted"/>
<dbReference type="PANTHER" id="PTHR10775:SF182">
    <property type="entry name" value="TRANSPOSON, EN_SPM-LIKE, TRANSPOSASE-ASSOCIATED DOMAIN PROTEIN-RELATED"/>
    <property type="match status" value="1"/>
</dbReference>
<protein>
    <recommendedName>
        <fullName evidence="2">Transposase</fullName>
    </recommendedName>
</protein>
<dbReference type="Pfam" id="PF02992">
    <property type="entry name" value="Transposase_21"/>
    <property type="match status" value="1"/>
</dbReference>
<name>A0AAW2SQ85_9LAMI</name>
<reference evidence="1" key="2">
    <citation type="journal article" date="2024" name="Plant">
        <title>Genomic evolution and insights into agronomic trait innovations of Sesamum species.</title>
        <authorList>
            <person name="Miao H."/>
            <person name="Wang L."/>
            <person name="Qu L."/>
            <person name="Liu H."/>
            <person name="Sun Y."/>
            <person name="Le M."/>
            <person name="Wang Q."/>
            <person name="Wei S."/>
            <person name="Zheng Y."/>
            <person name="Lin W."/>
            <person name="Duan Y."/>
            <person name="Cao H."/>
            <person name="Xiong S."/>
            <person name="Wang X."/>
            <person name="Wei L."/>
            <person name="Li C."/>
            <person name="Ma Q."/>
            <person name="Ju M."/>
            <person name="Zhao R."/>
            <person name="Li G."/>
            <person name="Mu C."/>
            <person name="Tian Q."/>
            <person name="Mei H."/>
            <person name="Zhang T."/>
            <person name="Gao T."/>
            <person name="Zhang H."/>
        </authorList>
    </citation>
    <scope>NUCLEOTIDE SEQUENCE</scope>
    <source>
        <strain evidence="1">KEN1</strain>
    </source>
</reference>
<dbReference type="EMBL" id="JACGWN010000016">
    <property type="protein sequence ID" value="KAL0394573.1"/>
    <property type="molecule type" value="Genomic_DNA"/>
</dbReference>
<reference evidence="1" key="1">
    <citation type="submission" date="2020-06" db="EMBL/GenBank/DDBJ databases">
        <authorList>
            <person name="Li T."/>
            <person name="Hu X."/>
            <person name="Zhang T."/>
            <person name="Song X."/>
            <person name="Zhang H."/>
            <person name="Dai N."/>
            <person name="Sheng W."/>
            <person name="Hou X."/>
            <person name="Wei L."/>
        </authorList>
    </citation>
    <scope>NUCLEOTIDE SEQUENCE</scope>
    <source>
        <strain evidence="1">KEN1</strain>
        <tissue evidence="1">Leaf</tissue>
    </source>
</reference>
<dbReference type="PANTHER" id="PTHR10775">
    <property type="entry name" value="OS08G0208400 PROTEIN"/>
    <property type="match status" value="1"/>
</dbReference>
<sequence>MENLMCLSIHKSRLESEGEDDMVALIYEAMGMGHMHAGVGDDTQSSENDHLNKADEKTLKFYQLLEDANCELYPGCIDFTKLSFTSHLLNLKVSSGWTNKSFTLLLALLAKAFPKGVNLPKNFDEANKITKDLGFTYETWDACSNNCMLFRGEEAMLNACDICDTSRYKEGDGKIASKQMRYFPLKPQLQKLFMSSHTSSLMRWHAEGRVDDGKFRHPADSFAWKDFDKKNIAFASDSRNVRLGLVTDGFSPFKMMNVSHSTWPVVLILYNLPPWACMKKGNFLLSIIIDGPKGPGNRIDVYLQPLIEELKELWEDGVESYDVSKNEMFILKAALMWTISDLPGYSILSGWGTKTDKGCPCCGMQMMCRRLEIAHKYSYIYHRWFLNRSHRFHRDAGLFKVP</sequence>
<gene>
    <name evidence="1" type="ORF">Slati_4423500</name>
</gene>
<dbReference type="InterPro" id="IPR004242">
    <property type="entry name" value="Transposase_21"/>
</dbReference>
<evidence type="ECO:0008006" key="2">
    <source>
        <dbReference type="Google" id="ProtNLM"/>
    </source>
</evidence>
<evidence type="ECO:0000313" key="1">
    <source>
        <dbReference type="EMBL" id="KAL0394573.1"/>
    </source>
</evidence>
<comment type="caution">
    <text evidence="1">The sequence shown here is derived from an EMBL/GenBank/DDBJ whole genome shotgun (WGS) entry which is preliminary data.</text>
</comment>